<gene>
    <name evidence="1" type="ORF">ACJDUH_01505</name>
</gene>
<dbReference type="SUPFAM" id="SSF53448">
    <property type="entry name" value="Nucleotide-diphospho-sugar transferases"/>
    <property type="match status" value="1"/>
</dbReference>
<dbReference type="Proteomes" id="UP001623661">
    <property type="component" value="Unassembled WGS sequence"/>
</dbReference>
<evidence type="ECO:0000313" key="1">
    <source>
        <dbReference type="EMBL" id="MFL0266760.1"/>
    </source>
</evidence>
<dbReference type="InterPro" id="IPR029044">
    <property type="entry name" value="Nucleotide-diphossugar_trans"/>
</dbReference>
<dbReference type="RefSeq" id="WP_406763386.1">
    <property type="nucleotide sequence ID" value="NZ_JBJHZY010000001.1"/>
</dbReference>
<dbReference type="Pfam" id="PF13704">
    <property type="entry name" value="Glyco_tranf_2_4"/>
    <property type="match status" value="1"/>
</dbReference>
<sequence length="378" mass="45679">MDNKINMTKIYKLLRSFTSENFSYNQGIGNIKVNDYLCNYYKELLNQKSDEYTAYLKNRNFICTAQDINIKFLTVKDELLEVEFNFMLEKQQPRVEFEEYNCRLKLISKEDDYEIKEIALFNKDGITNYGFHLVDLLKKRLRIAKPEGNKITLAISIRNEADKFIRRMLTHAMQYVSNIVILDDASTDNTVEVCEEVLKDFPHKIYLNDEPMIQNLKESECKEKLWNLAIKEQPDWILLLDGDELFEDWGIQILPIIVNDVNYDAYYFKIYHMWEDDEHYRVDGLWKPVDFRIYLLRYQPNYEYEWYHMGLHSYRHPINVYDMPGCFCYVRLRHYGHFTKEIRRAKYEKYKLLDPNSEFVPKQHYDSILEDNPVLEKF</sequence>
<evidence type="ECO:0000313" key="2">
    <source>
        <dbReference type="Proteomes" id="UP001623661"/>
    </source>
</evidence>
<keyword evidence="2" id="KW-1185">Reference proteome</keyword>
<proteinExistence type="predicted"/>
<reference evidence="1 2" key="1">
    <citation type="submission" date="2024-11" db="EMBL/GenBank/DDBJ databases">
        <authorList>
            <person name="Heng Y.C."/>
            <person name="Lim A.C.H."/>
            <person name="Lee J.K.Y."/>
            <person name="Kittelmann S."/>
        </authorList>
    </citation>
    <scope>NUCLEOTIDE SEQUENCE [LARGE SCALE GENOMIC DNA]</scope>
    <source>
        <strain evidence="1 2">WILCCON 0202</strain>
    </source>
</reference>
<accession>A0ABW8TM41</accession>
<dbReference type="EMBL" id="JBJHZY010000001">
    <property type="protein sequence ID" value="MFL0266760.1"/>
    <property type="molecule type" value="Genomic_DNA"/>
</dbReference>
<name>A0ABW8TM41_9CLOT</name>
<dbReference type="Gene3D" id="3.90.550.10">
    <property type="entry name" value="Spore Coat Polysaccharide Biosynthesis Protein SpsA, Chain A"/>
    <property type="match status" value="1"/>
</dbReference>
<protein>
    <submittedName>
        <fullName evidence="1">Glycosyltransferase family 2 protein</fullName>
    </submittedName>
</protein>
<comment type="caution">
    <text evidence="1">The sequence shown here is derived from an EMBL/GenBank/DDBJ whole genome shotgun (WGS) entry which is preliminary data.</text>
</comment>
<organism evidence="1 2">
    <name type="scientific">Candidatus Clostridium radicumherbarum</name>
    <dbReference type="NCBI Taxonomy" id="3381662"/>
    <lineage>
        <taxon>Bacteria</taxon>
        <taxon>Bacillati</taxon>
        <taxon>Bacillota</taxon>
        <taxon>Clostridia</taxon>
        <taxon>Eubacteriales</taxon>
        <taxon>Clostridiaceae</taxon>
        <taxon>Clostridium</taxon>
    </lineage>
</organism>